<sequence length="168" mass="18697">MIRTTLLAAVLLLGGCGTALKPLDYKAERAYVPMSVTMPSPTSRFEQQTQREVIQLLRDTGAFSFMDGGFSKTGYSLLVDQRGGKGAGALPAILGALTLLTVPVPYTYERQLHGSLYKDGHLLKTYAYKRGGWTATTWYIPMTEPRSESEMLSDLMRDLDHDRLIPYQ</sequence>
<comment type="caution">
    <text evidence="1">The sequence shown here is derived from an EMBL/GenBank/DDBJ whole genome shotgun (WGS) entry which is preliminary data.</text>
</comment>
<dbReference type="Proteomes" id="UP000032210">
    <property type="component" value="Unassembled WGS sequence"/>
</dbReference>
<name>A0A0D0RQ65_PSEFL</name>
<dbReference type="PATRIC" id="fig|294.125.peg.3031"/>
<proteinExistence type="predicted"/>
<evidence type="ECO:0008006" key="3">
    <source>
        <dbReference type="Google" id="ProtNLM"/>
    </source>
</evidence>
<dbReference type="RefSeq" id="WP_043049353.1">
    <property type="nucleotide sequence ID" value="NZ_JXCQ01000023.1"/>
</dbReference>
<dbReference type="PROSITE" id="PS51257">
    <property type="entry name" value="PROKAR_LIPOPROTEIN"/>
    <property type="match status" value="1"/>
</dbReference>
<evidence type="ECO:0000313" key="1">
    <source>
        <dbReference type="EMBL" id="KIR21607.1"/>
    </source>
</evidence>
<accession>A0A0D0RQ65</accession>
<protein>
    <recommendedName>
        <fullName evidence="3">Lipoprotein</fullName>
    </recommendedName>
</protein>
<organism evidence="1 2">
    <name type="scientific">Pseudomonas fluorescens</name>
    <dbReference type="NCBI Taxonomy" id="294"/>
    <lineage>
        <taxon>Bacteria</taxon>
        <taxon>Pseudomonadati</taxon>
        <taxon>Pseudomonadota</taxon>
        <taxon>Gammaproteobacteria</taxon>
        <taxon>Pseudomonadales</taxon>
        <taxon>Pseudomonadaceae</taxon>
        <taxon>Pseudomonas</taxon>
    </lineage>
</organism>
<gene>
    <name evidence="1" type="ORF">PFLU3_29570</name>
</gene>
<dbReference type="AlphaFoldDB" id="A0A0D0RQ65"/>
<evidence type="ECO:0000313" key="2">
    <source>
        <dbReference type="Proteomes" id="UP000032210"/>
    </source>
</evidence>
<dbReference type="EMBL" id="JXCQ01000023">
    <property type="protein sequence ID" value="KIR21607.1"/>
    <property type="molecule type" value="Genomic_DNA"/>
</dbReference>
<reference evidence="1 2" key="1">
    <citation type="submission" date="2015-01" db="EMBL/GenBank/DDBJ databases">
        <title>Genome sequence of the beneficial rhizobacterium Pseudomonas fluorescens 2-79.</title>
        <authorList>
            <person name="Thuermer A."/>
            <person name="Daniel R."/>
        </authorList>
    </citation>
    <scope>NUCLEOTIDE SEQUENCE [LARGE SCALE GENOMIC DNA]</scope>
    <source>
        <strain evidence="1 2">2-79</strain>
    </source>
</reference>
<dbReference type="GeneID" id="61831637"/>